<proteinExistence type="predicted"/>
<dbReference type="PIRSF" id="PIRSF029811">
    <property type="entry name" value="UCP029811"/>
    <property type="match status" value="1"/>
</dbReference>
<gene>
    <name evidence="3" type="ORF">J5O05_07880</name>
</gene>
<dbReference type="InterPro" id="IPR027016">
    <property type="entry name" value="UCP029811"/>
</dbReference>
<keyword evidence="1" id="KW-0732">Signal</keyword>
<dbReference type="Proteomes" id="UP000664904">
    <property type="component" value="Chromosome"/>
</dbReference>
<dbReference type="KEGG" id="pxi:J5O05_07880"/>
<dbReference type="RefSeq" id="WP_208844317.1">
    <property type="nucleotide sequence ID" value="NZ_CP072133.1"/>
</dbReference>
<dbReference type="SUPFAM" id="SSF101874">
    <property type="entry name" value="YceI-like"/>
    <property type="match status" value="1"/>
</dbReference>
<evidence type="ECO:0000259" key="2">
    <source>
        <dbReference type="SMART" id="SM00867"/>
    </source>
</evidence>
<dbReference type="PANTHER" id="PTHR34406">
    <property type="entry name" value="PROTEIN YCEI"/>
    <property type="match status" value="1"/>
</dbReference>
<feature type="chain" id="PRO_5037239535" evidence="1">
    <location>
        <begin position="24"/>
        <end position="193"/>
    </location>
</feature>
<evidence type="ECO:0000256" key="1">
    <source>
        <dbReference type="SAM" id="SignalP"/>
    </source>
</evidence>
<reference evidence="3" key="1">
    <citation type="submission" date="2021-03" db="EMBL/GenBank/DDBJ databases">
        <title>Complete Genome of Pseudoalteromonas xiamenensis STKMTI.2, a new potential marine bacterium producing anti-Vibrio compounds.</title>
        <authorList>
            <person name="Handayani D.P."/>
            <person name="Isnansetyo A."/>
            <person name="Istiqomah I."/>
            <person name="Jumina J."/>
        </authorList>
    </citation>
    <scope>NUCLEOTIDE SEQUENCE</scope>
    <source>
        <strain evidence="3">STKMTI.2</strain>
    </source>
</reference>
<dbReference type="InterPro" id="IPR036761">
    <property type="entry name" value="TTHA0802/YceI-like_sf"/>
</dbReference>
<evidence type="ECO:0000313" key="4">
    <source>
        <dbReference type="Proteomes" id="UP000664904"/>
    </source>
</evidence>
<accession>A0A975DJ27</accession>
<feature type="signal peptide" evidence="1">
    <location>
        <begin position="1"/>
        <end position="23"/>
    </location>
</feature>
<sequence>MLKTIFMAGATLASSLFAANAVADWQIDPSNSDVQFVSVKKNTIGEVHHFTQFAGRLSDAGEFSFSIELASVESMIPIRNERMQQMLFEVAAFPKAQLTASLAKQLSGLKSGMNKVDGVEATLSLHGKTQKVMLDLNVAKLGNDLFVTTRKPLLINAKDYALDAGVEALRKVAGLDAIAHAVPVFVSLHLVQK</sequence>
<protein>
    <submittedName>
        <fullName evidence="3">YceI family protein</fullName>
    </submittedName>
</protein>
<dbReference type="InterPro" id="IPR007372">
    <property type="entry name" value="Lipid/polyisoprenoid-bd_YceI"/>
</dbReference>
<feature type="domain" description="Lipid/polyisoprenoid-binding YceI-like" evidence="2">
    <location>
        <begin position="24"/>
        <end position="191"/>
    </location>
</feature>
<dbReference type="AlphaFoldDB" id="A0A975DJ27"/>
<dbReference type="EMBL" id="CP072133">
    <property type="protein sequence ID" value="QTH72693.1"/>
    <property type="molecule type" value="Genomic_DNA"/>
</dbReference>
<keyword evidence="4" id="KW-1185">Reference proteome</keyword>
<dbReference type="Gene3D" id="2.40.128.110">
    <property type="entry name" value="Lipid/polyisoprenoid-binding, YceI-like"/>
    <property type="match status" value="1"/>
</dbReference>
<dbReference type="PANTHER" id="PTHR34406:SF1">
    <property type="entry name" value="PROTEIN YCEI"/>
    <property type="match status" value="1"/>
</dbReference>
<evidence type="ECO:0000313" key="3">
    <source>
        <dbReference type="EMBL" id="QTH72693.1"/>
    </source>
</evidence>
<dbReference type="SMART" id="SM00867">
    <property type="entry name" value="YceI"/>
    <property type="match status" value="1"/>
</dbReference>
<name>A0A975DJ27_9GAMM</name>
<organism evidence="3 4">
    <name type="scientific">Pseudoalteromonas xiamenensis</name>
    <dbReference type="NCBI Taxonomy" id="882626"/>
    <lineage>
        <taxon>Bacteria</taxon>
        <taxon>Pseudomonadati</taxon>
        <taxon>Pseudomonadota</taxon>
        <taxon>Gammaproteobacteria</taxon>
        <taxon>Alteromonadales</taxon>
        <taxon>Pseudoalteromonadaceae</taxon>
        <taxon>Pseudoalteromonas</taxon>
    </lineage>
</organism>
<dbReference type="Pfam" id="PF04264">
    <property type="entry name" value="YceI"/>
    <property type="match status" value="1"/>
</dbReference>